<evidence type="ECO:0000313" key="1">
    <source>
        <dbReference type="EMBL" id="CAG8786623.1"/>
    </source>
</evidence>
<dbReference type="EMBL" id="CAJVPV010057278">
    <property type="protein sequence ID" value="CAG8786623.1"/>
    <property type="molecule type" value="Genomic_DNA"/>
</dbReference>
<comment type="caution">
    <text evidence="1">The sequence shown here is derived from an EMBL/GenBank/DDBJ whole genome shotgun (WGS) entry which is preliminary data.</text>
</comment>
<gene>
    <name evidence="1" type="ORF">AMORRO_LOCUS17783</name>
</gene>
<evidence type="ECO:0000313" key="2">
    <source>
        <dbReference type="Proteomes" id="UP000789342"/>
    </source>
</evidence>
<sequence length="191" mass="22119">LTNRRPHHVRFTDTMLELESILGDDDGENEMPDACEPPVNLVAGTHPKLDASIDQLDALFGGEDYARTQLEAGIHAINDNFNEESIFLSERLNEGYTDEEFANEYPANMNLENENPHFDFFIIPDKVLEHEEDFVLPKEYFDSKKRPDPSTFTFFPIPKEICSTKLEFTLPKEYFPKPRSKFQKNTSRNKN</sequence>
<organism evidence="1 2">
    <name type="scientific">Acaulospora morrowiae</name>
    <dbReference type="NCBI Taxonomy" id="94023"/>
    <lineage>
        <taxon>Eukaryota</taxon>
        <taxon>Fungi</taxon>
        <taxon>Fungi incertae sedis</taxon>
        <taxon>Mucoromycota</taxon>
        <taxon>Glomeromycotina</taxon>
        <taxon>Glomeromycetes</taxon>
        <taxon>Diversisporales</taxon>
        <taxon>Acaulosporaceae</taxon>
        <taxon>Acaulospora</taxon>
    </lineage>
</organism>
<dbReference type="Proteomes" id="UP000789342">
    <property type="component" value="Unassembled WGS sequence"/>
</dbReference>
<dbReference type="AlphaFoldDB" id="A0A9N9JLK2"/>
<name>A0A9N9JLK2_9GLOM</name>
<protein>
    <submittedName>
        <fullName evidence="1">16301_t:CDS:1</fullName>
    </submittedName>
</protein>
<feature type="non-terminal residue" evidence="1">
    <location>
        <position position="191"/>
    </location>
</feature>
<keyword evidence="2" id="KW-1185">Reference proteome</keyword>
<proteinExistence type="predicted"/>
<dbReference type="OrthoDB" id="10470718at2759"/>
<accession>A0A9N9JLK2</accession>
<reference evidence="1" key="1">
    <citation type="submission" date="2021-06" db="EMBL/GenBank/DDBJ databases">
        <authorList>
            <person name="Kallberg Y."/>
            <person name="Tangrot J."/>
            <person name="Rosling A."/>
        </authorList>
    </citation>
    <scope>NUCLEOTIDE SEQUENCE</scope>
    <source>
        <strain evidence="1">CL551</strain>
    </source>
</reference>
<feature type="non-terminal residue" evidence="1">
    <location>
        <position position="1"/>
    </location>
</feature>